<name>A0A5M9ZKF5_9BIFI</name>
<dbReference type="Proteomes" id="UP000410049">
    <property type="component" value="Unassembled WGS sequence"/>
</dbReference>
<proteinExistence type="predicted"/>
<feature type="transmembrane region" description="Helical" evidence="1">
    <location>
        <begin position="94"/>
        <end position="112"/>
    </location>
</feature>
<keyword evidence="1" id="KW-0472">Membrane</keyword>
<comment type="caution">
    <text evidence="2">The sequence shown here is derived from an EMBL/GenBank/DDBJ whole genome shotgun (WGS) entry which is preliminary data.</text>
</comment>
<evidence type="ECO:0000313" key="3">
    <source>
        <dbReference type="Proteomes" id="UP000410049"/>
    </source>
</evidence>
<accession>A0A5M9ZKF5</accession>
<dbReference type="EMBL" id="RZUH01000004">
    <property type="protein sequence ID" value="KAA8828107.1"/>
    <property type="molecule type" value="Genomic_DNA"/>
</dbReference>
<keyword evidence="1" id="KW-1133">Transmembrane helix</keyword>
<evidence type="ECO:0000256" key="1">
    <source>
        <dbReference type="SAM" id="Phobius"/>
    </source>
</evidence>
<dbReference type="AlphaFoldDB" id="A0A5M9ZKF5"/>
<keyword evidence="1" id="KW-0812">Transmembrane</keyword>
<reference evidence="2 3" key="1">
    <citation type="journal article" date="2019" name="Syst. Appl. Microbiol.">
        <title>Characterization of Bifidobacterium species in feaces of the Egyptian fruit bat: Description of B. vespertilionis sp. nov. and B. rousetti sp. nov.</title>
        <authorList>
            <person name="Modesto M."/>
            <person name="Satti M."/>
            <person name="Watanabe K."/>
            <person name="Puglisi E."/>
            <person name="Morelli L."/>
            <person name="Huang C.-H."/>
            <person name="Liou J.-S."/>
            <person name="Miyashita M."/>
            <person name="Tamura T."/>
            <person name="Saito S."/>
            <person name="Mori K."/>
            <person name="Huang L."/>
            <person name="Sciavilla P."/>
            <person name="Sandri C."/>
            <person name="Spiezio C."/>
            <person name="Vitali F."/>
            <person name="Cavalieri D."/>
            <person name="Perpetuini G."/>
            <person name="Tofalo R."/>
            <person name="Bonetti A."/>
            <person name="Arita M."/>
            <person name="Mattarelli P."/>
        </authorList>
    </citation>
    <scope>NUCLEOTIDE SEQUENCE [LARGE SCALE GENOMIC DNA]</scope>
    <source>
        <strain evidence="2 3">RST17</strain>
    </source>
</reference>
<organism evidence="2 3">
    <name type="scientific">Bifidobacterium myosotis</name>
    <dbReference type="NCBI Taxonomy" id="1630166"/>
    <lineage>
        <taxon>Bacteria</taxon>
        <taxon>Bacillati</taxon>
        <taxon>Actinomycetota</taxon>
        <taxon>Actinomycetes</taxon>
        <taxon>Bifidobacteriales</taxon>
        <taxon>Bifidobacteriaceae</taxon>
        <taxon>Bifidobacterium</taxon>
    </lineage>
</organism>
<dbReference type="RefSeq" id="WP_190972471.1">
    <property type="nucleotide sequence ID" value="NZ_RZUH01000004.1"/>
</dbReference>
<sequence length="118" mass="12267">MSDDSSIIGTARYENSSSGYNPNYSWSFDSSIKPYVKSDGGYRAKAVNANGVSYEKGNPLDSKVVLGLKNRPPVDTAGTVINQSPTAGAPVSDLTIPALAVGGGLAALGFGLSRRRRA</sequence>
<protein>
    <submittedName>
        <fullName evidence="2">Uncharacterized protein</fullName>
    </submittedName>
</protein>
<evidence type="ECO:0000313" key="2">
    <source>
        <dbReference type="EMBL" id="KAA8828107.1"/>
    </source>
</evidence>
<gene>
    <name evidence="2" type="ORF">EMO91_06615</name>
</gene>